<sequence length="156" mass="17440">MTTYDDSTSRHGAIGFVTPCADDRTGYRSYAQSARARMLGSARGDCRLEGGESIMMRIRYANALLVASFRNQHMAHPSQHAIDYFCTPKISIVRTIVEPQMKSALTTTSHTRAQHPSFSHLCSKTTPTPDPATQDSCWLSTENLPDPEARRIHLIW</sequence>
<proteinExistence type="predicted"/>
<dbReference type="EMBL" id="KV417510">
    <property type="protein sequence ID" value="KZP27162.1"/>
    <property type="molecule type" value="Genomic_DNA"/>
</dbReference>
<evidence type="ECO:0000313" key="1">
    <source>
        <dbReference type="EMBL" id="KZP27162.1"/>
    </source>
</evidence>
<dbReference type="Proteomes" id="UP000076532">
    <property type="component" value="Unassembled WGS sequence"/>
</dbReference>
<protein>
    <submittedName>
        <fullName evidence="1">Uncharacterized protein</fullName>
    </submittedName>
</protein>
<dbReference type="OrthoDB" id="412018at2759"/>
<name>A0A166QHU5_9AGAM</name>
<gene>
    <name evidence="1" type="ORF">FIBSPDRAFT_320510</name>
</gene>
<accession>A0A166QHU5</accession>
<organism evidence="1 2">
    <name type="scientific">Athelia psychrophila</name>
    <dbReference type="NCBI Taxonomy" id="1759441"/>
    <lineage>
        <taxon>Eukaryota</taxon>
        <taxon>Fungi</taxon>
        <taxon>Dikarya</taxon>
        <taxon>Basidiomycota</taxon>
        <taxon>Agaricomycotina</taxon>
        <taxon>Agaricomycetes</taxon>
        <taxon>Agaricomycetidae</taxon>
        <taxon>Atheliales</taxon>
        <taxon>Atheliaceae</taxon>
        <taxon>Athelia</taxon>
    </lineage>
</organism>
<keyword evidence="2" id="KW-1185">Reference proteome</keyword>
<dbReference type="AlphaFoldDB" id="A0A166QHU5"/>
<reference evidence="1 2" key="1">
    <citation type="journal article" date="2016" name="Mol. Biol. Evol.">
        <title>Comparative Genomics of Early-Diverging Mushroom-Forming Fungi Provides Insights into the Origins of Lignocellulose Decay Capabilities.</title>
        <authorList>
            <person name="Nagy L.G."/>
            <person name="Riley R."/>
            <person name="Tritt A."/>
            <person name="Adam C."/>
            <person name="Daum C."/>
            <person name="Floudas D."/>
            <person name="Sun H."/>
            <person name="Yadav J.S."/>
            <person name="Pangilinan J."/>
            <person name="Larsson K.H."/>
            <person name="Matsuura K."/>
            <person name="Barry K."/>
            <person name="Labutti K."/>
            <person name="Kuo R."/>
            <person name="Ohm R.A."/>
            <person name="Bhattacharya S.S."/>
            <person name="Shirouzu T."/>
            <person name="Yoshinaga Y."/>
            <person name="Martin F.M."/>
            <person name="Grigoriev I.V."/>
            <person name="Hibbett D.S."/>
        </authorList>
    </citation>
    <scope>NUCLEOTIDE SEQUENCE [LARGE SCALE GENOMIC DNA]</scope>
    <source>
        <strain evidence="1 2">CBS 109695</strain>
    </source>
</reference>
<evidence type="ECO:0000313" key="2">
    <source>
        <dbReference type="Proteomes" id="UP000076532"/>
    </source>
</evidence>